<name>A0A831ZNT7_9BACT</name>
<protein>
    <recommendedName>
        <fullName evidence="9">Protein translocase subunit SecE</fullName>
    </recommendedName>
</protein>
<feature type="region of interest" description="Disordered" evidence="10">
    <location>
        <begin position="1"/>
        <end position="49"/>
    </location>
</feature>
<organism evidence="11">
    <name type="scientific">Desulfacinum infernum</name>
    <dbReference type="NCBI Taxonomy" id="35837"/>
    <lineage>
        <taxon>Bacteria</taxon>
        <taxon>Pseudomonadati</taxon>
        <taxon>Thermodesulfobacteriota</taxon>
        <taxon>Syntrophobacteria</taxon>
        <taxon>Syntrophobacterales</taxon>
        <taxon>Syntrophobacteraceae</taxon>
        <taxon>Desulfacinum</taxon>
    </lineage>
</organism>
<evidence type="ECO:0000256" key="3">
    <source>
        <dbReference type="ARBA" id="ARBA00022475"/>
    </source>
</evidence>
<evidence type="ECO:0000256" key="1">
    <source>
        <dbReference type="ARBA" id="ARBA00004370"/>
    </source>
</evidence>
<dbReference type="GO" id="GO:0009306">
    <property type="term" value="P:protein secretion"/>
    <property type="evidence" value="ECO:0007669"/>
    <property type="project" value="UniProtKB-UniRule"/>
</dbReference>
<accession>A0A831ZNT7</accession>
<dbReference type="Pfam" id="PF00584">
    <property type="entry name" value="SecE"/>
    <property type="match status" value="1"/>
</dbReference>
<comment type="function">
    <text evidence="9">Essential subunit of the Sec protein translocation channel SecYEG. Clamps together the 2 halves of SecY. May contact the channel plug during translocation.</text>
</comment>
<dbReference type="NCBIfam" id="TIGR00964">
    <property type="entry name" value="secE_bact"/>
    <property type="match status" value="1"/>
</dbReference>
<dbReference type="AlphaFoldDB" id="A0A831ZNT7"/>
<dbReference type="EMBL" id="DSTK01000043">
    <property type="protein sequence ID" value="HFK98836.1"/>
    <property type="molecule type" value="Genomic_DNA"/>
</dbReference>
<evidence type="ECO:0000256" key="8">
    <source>
        <dbReference type="ARBA" id="ARBA00023136"/>
    </source>
</evidence>
<dbReference type="GO" id="GO:0008320">
    <property type="term" value="F:protein transmembrane transporter activity"/>
    <property type="evidence" value="ECO:0007669"/>
    <property type="project" value="UniProtKB-UniRule"/>
</dbReference>
<feature type="transmembrane region" description="Helical" evidence="9">
    <location>
        <begin position="85"/>
        <end position="108"/>
    </location>
</feature>
<dbReference type="InterPro" id="IPR005807">
    <property type="entry name" value="SecE_bac"/>
</dbReference>
<evidence type="ECO:0000256" key="5">
    <source>
        <dbReference type="ARBA" id="ARBA00022927"/>
    </source>
</evidence>
<dbReference type="PANTHER" id="PTHR33910">
    <property type="entry name" value="PROTEIN TRANSLOCASE SUBUNIT SECE"/>
    <property type="match status" value="1"/>
</dbReference>
<comment type="caution">
    <text evidence="11">The sequence shown here is derived from an EMBL/GenBank/DDBJ whole genome shotgun (WGS) entry which is preliminary data.</text>
</comment>
<dbReference type="GO" id="GO:0043952">
    <property type="term" value="P:protein transport by the Sec complex"/>
    <property type="evidence" value="ECO:0007669"/>
    <property type="project" value="UniProtKB-UniRule"/>
</dbReference>
<keyword evidence="8 9" id="KW-0472">Membrane</keyword>
<dbReference type="PROSITE" id="PS01067">
    <property type="entry name" value="SECE_SEC61G"/>
    <property type="match status" value="1"/>
</dbReference>
<gene>
    <name evidence="9 11" type="primary">secE</name>
    <name evidence="11" type="ORF">ENS06_16110</name>
</gene>
<dbReference type="InterPro" id="IPR038379">
    <property type="entry name" value="SecE_sf"/>
</dbReference>
<dbReference type="PANTHER" id="PTHR33910:SF1">
    <property type="entry name" value="PROTEIN TRANSLOCASE SUBUNIT SECE"/>
    <property type="match status" value="1"/>
</dbReference>
<comment type="similarity">
    <text evidence="9">Belongs to the SecE/SEC61-gamma family.</text>
</comment>
<keyword evidence="7 9" id="KW-0811">Translocation</keyword>
<dbReference type="GO" id="GO:0065002">
    <property type="term" value="P:intracellular protein transmembrane transport"/>
    <property type="evidence" value="ECO:0007669"/>
    <property type="project" value="UniProtKB-UniRule"/>
</dbReference>
<sequence>MADRGVDEGGRALETKEKVPARKKTKDGSADGKEAAVLKKKAPRKAASTEPGLWTRFQTYLREVVYELRKVVWPSRKETIGSTSVVVVIVILVGIYLGIVDFILARFVRFLIG</sequence>
<evidence type="ECO:0000256" key="2">
    <source>
        <dbReference type="ARBA" id="ARBA00022448"/>
    </source>
</evidence>
<evidence type="ECO:0000256" key="4">
    <source>
        <dbReference type="ARBA" id="ARBA00022692"/>
    </source>
</evidence>
<dbReference type="InterPro" id="IPR001901">
    <property type="entry name" value="Translocase_SecE/Sec61-g"/>
</dbReference>
<keyword evidence="6 9" id="KW-1133">Transmembrane helix</keyword>
<evidence type="ECO:0000313" key="11">
    <source>
        <dbReference type="EMBL" id="HFK98836.1"/>
    </source>
</evidence>
<dbReference type="GO" id="GO:0006605">
    <property type="term" value="P:protein targeting"/>
    <property type="evidence" value="ECO:0007669"/>
    <property type="project" value="UniProtKB-UniRule"/>
</dbReference>
<comment type="subcellular location">
    <subcellularLocation>
        <location evidence="9">Cell membrane</location>
        <topology evidence="9">Single-pass membrane protein</topology>
    </subcellularLocation>
    <subcellularLocation>
        <location evidence="1">Membrane</location>
    </subcellularLocation>
</comment>
<dbReference type="HAMAP" id="MF_00422">
    <property type="entry name" value="SecE"/>
    <property type="match status" value="1"/>
</dbReference>
<dbReference type="GO" id="GO:0005886">
    <property type="term" value="C:plasma membrane"/>
    <property type="evidence" value="ECO:0007669"/>
    <property type="project" value="UniProtKB-SubCell"/>
</dbReference>
<dbReference type="Gene3D" id="1.20.5.1030">
    <property type="entry name" value="Preprotein translocase secy subunit"/>
    <property type="match status" value="1"/>
</dbReference>
<feature type="compositionally biased region" description="Basic and acidic residues" evidence="10">
    <location>
        <begin position="1"/>
        <end position="37"/>
    </location>
</feature>
<keyword evidence="2 9" id="KW-0813">Transport</keyword>
<comment type="subunit">
    <text evidence="9">Component of the Sec protein translocase complex. Heterotrimer consisting of SecY, SecE and SecG subunits. The heterotrimers can form oligomers, although 1 heterotrimer is thought to be able to translocate proteins. Interacts with the ribosome. Interacts with SecDF, and other proteins may be involved. Interacts with SecA.</text>
</comment>
<evidence type="ECO:0000256" key="10">
    <source>
        <dbReference type="SAM" id="MobiDB-lite"/>
    </source>
</evidence>
<keyword evidence="4 9" id="KW-0812">Transmembrane</keyword>
<evidence type="ECO:0000256" key="6">
    <source>
        <dbReference type="ARBA" id="ARBA00022989"/>
    </source>
</evidence>
<keyword evidence="5 9" id="KW-0653">Protein transport</keyword>
<reference evidence="11" key="1">
    <citation type="journal article" date="2020" name="mSystems">
        <title>Genome- and Community-Level Interaction Insights into Carbon Utilization and Element Cycling Functions of Hydrothermarchaeota in Hydrothermal Sediment.</title>
        <authorList>
            <person name="Zhou Z."/>
            <person name="Liu Y."/>
            <person name="Xu W."/>
            <person name="Pan J."/>
            <person name="Luo Z.H."/>
            <person name="Li M."/>
        </authorList>
    </citation>
    <scope>NUCLEOTIDE SEQUENCE [LARGE SCALE GENOMIC DNA]</scope>
    <source>
        <strain evidence="11">SpSt-456</strain>
    </source>
</reference>
<evidence type="ECO:0000256" key="9">
    <source>
        <dbReference type="HAMAP-Rule" id="MF_00422"/>
    </source>
</evidence>
<keyword evidence="3 9" id="KW-1003">Cell membrane</keyword>
<proteinExistence type="inferred from homology"/>
<dbReference type="PRINTS" id="PR01650">
    <property type="entry name" value="SECETRNLCASE"/>
</dbReference>
<evidence type="ECO:0000256" key="7">
    <source>
        <dbReference type="ARBA" id="ARBA00023010"/>
    </source>
</evidence>